<sequence length="226" mass="24253">MDDAPPQRAATERANGAGQGAHHLQRGFARRGRPGEIRLAGLGRGEPHAIRDGGALRAAHMVTLIDDLLDISRITRGKVELNRTRVDMRDVVSQAIEMSAPLMAALRHDCGTDIADEPLWVDGDPARLAQIVSNLLTNAAKYTPAAGRITVRAEREGDCVVVRVKDNGIGISPEMMPKIFDLFMQEGQSLERDEGGLGLGLAIVQNLVTLHGGTVEAMSPGRDQGE</sequence>
<gene>
    <name evidence="8" type="ORF">DN745_03715</name>
</gene>
<keyword evidence="4" id="KW-0808">Transferase</keyword>
<dbReference type="InterPro" id="IPR004358">
    <property type="entry name" value="Sig_transdc_His_kin-like_C"/>
</dbReference>
<dbReference type="EC" id="2.7.13.3" evidence="2"/>
<dbReference type="EMBL" id="CP030032">
    <property type="protein sequence ID" value="AWV88498.1"/>
    <property type="molecule type" value="Genomic_DNA"/>
</dbReference>
<dbReference type="Pfam" id="PF02518">
    <property type="entry name" value="HATPase_c"/>
    <property type="match status" value="1"/>
</dbReference>
<organism evidence="8 9">
    <name type="scientific">Bradymonas sediminis</name>
    <dbReference type="NCBI Taxonomy" id="1548548"/>
    <lineage>
        <taxon>Bacteria</taxon>
        <taxon>Deltaproteobacteria</taxon>
        <taxon>Bradymonadales</taxon>
        <taxon>Bradymonadaceae</taxon>
        <taxon>Bradymonas</taxon>
    </lineage>
</organism>
<dbReference type="GO" id="GO:0000155">
    <property type="term" value="F:phosphorelay sensor kinase activity"/>
    <property type="evidence" value="ECO:0007669"/>
    <property type="project" value="TreeGrafter"/>
</dbReference>
<dbReference type="CDD" id="cd00075">
    <property type="entry name" value="HATPase"/>
    <property type="match status" value="1"/>
</dbReference>
<dbReference type="PRINTS" id="PR00344">
    <property type="entry name" value="BCTRLSENSOR"/>
</dbReference>
<dbReference type="Proteomes" id="UP000249799">
    <property type="component" value="Chromosome"/>
</dbReference>
<dbReference type="PANTHER" id="PTHR43547:SF2">
    <property type="entry name" value="HYBRID SIGNAL TRANSDUCTION HISTIDINE KINASE C"/>
    <property type="match status" value="1"/>
</dbReference>
<name>A0A2Z4FII4_9DELT</name>
<reference evidence="8 9" key="1">
    <citation type="submission" date="2018-06" db="EMBL/GenBank/DDBJ databases">
        <title>Lujinxingia sediminis gen. nov. sp. nov., a new facultative anaerobic member of the class Deltaproteobacteria, and proposal of Lujinxingaceae fam. nov.</title>
        <authorList>
            <person name="Guo L.-Y."/>
            <person name="Li C.-M."/>
            <person name="Wang S."/>
            <person name="Du Z.-J."/>
        </authorList>
    </citation>
    <scope>NUCLEOTIDE SEQUENCE [LARGE SCALE GENOMIC DNA]</scope>
    <source>
        <strain evidence="8 9">FA350</strain>
    </source>
</reference>
<evidence type="ECO:0000256" key="5">
    <source>
        <dbReference type="ARBA" id="ARBA00022777"/>
    </source>
</evidence>
<proteinExistence type="predicted"/>
<dbReference type="OrthoDB" id="9768069at2"/>
<dbReference type="FunFam" id="3.30.565.10:FF:000006">
    <property type="entry name" value="Sensor histidine kinase WalK"/>
    <property type="match status" value="1"/>
</dbReference>
<dbReference type="PROSITE" id="PS50109">
    <property type="entry name" value="HIS_KIN"/>
    <property type="match status" value="1"/>
</dbReference>
<feature type="region of interest" description="Disordered" evidence="6">
    <location>
        <begin position="1"/>
        <end position="30"/>
    </location>
</feature>
<dbReference type="Gene3D" id="3.30.565.10">
    <property type="entry name" value="Histidine kinase-like ATPase, C-terminal domain"/>
    <property type="match status" value="1"/>
</dbReference>
<evidence type="ECO:0000256" key="4">
    <source>
        <dbReference type="ARBA" id="ARBA00022679"/>
    </source>
</evidence>
<feature type="domain" description="Histidine kinase" evidence="7">
    <location>
        <begin position="64"/>
        <end position="226"/>
    </location>
</feature>
<evidence type="ECO:0000256" key="1">
    <source>
        <dbReference type="ARBA" id="ARBA00000085"/>
    </source>
</evidence>
<dbReference type="InterPro" id="IPR003594">
    <property type="entry name" value="HATPase_dom"/>
</dbReference>
<dbReference type="SUPFAM" id="SSF55874">
    <property type="entry name" value="ATPase domain of HSP90 chaperone/DNA topoisomerase II/histidine kinase"/>
    <property type="match status" value="1"/>
</dbReference>
<accession>A0A2Z4FII4</accession>
<comment type="catalytic activity">
    <reaction evidence="1">
        <text>ATP + protein L-histidine = ADP + protein N-phospho-L-histidine.</text>
        <dbReference type="EC" id="2.7.13.3"/>
    </reaction>
</comment>
<dbReference type="AlphaFoldDB" id="A0A2Z4FII4"/>
<keyword evidence="9" id="KW-1185">Reference proteome</keyword>
<dbReference type="KEGG" id="bsed:DN745_03715"/>
<evidence type="ECO:0000256" key="3">
    <source>
        <dbReference type="ARBA" id="ARBA00022553"/>
    </source>
</evidence>
<evidence type="ECO:0000313" key="8">
    <source>
        <dbReference type="EMBL" id="AWV88498.1"/>
    </source>
</evidence>
<dbReference type="PANTHER" id="PTHR43547">
    <property type="entry name" value="TWO-COMPONENT HISTIDINE KINASE"/>
    <property type="match status" value="1"/>
</dbReference>
<evidence type="ECO:0000256" key="6">
    <source>
        <dbReference type="SAM" id="MobiDB-lite"/>
    </source>
</evidence>
<keyword evidence="3" id="KW-0597">Phosphoprotein</keyword>
<evidence type="ECO:0000259" key="7">
    <source>
        <dbReference type="PROSITE" id="PS50109"/>
    </source>
</evidence>
<evidence type="ECO:0000256" key="2">
    <source>
        <dbReference type="ARBA" id="ARBA00012438"/>
    </source>
</evidence>
<protein>
    <recommendedName>
        <fullName evidence="2">histidine kinase</fullName>
        <ecNumber evidence="2">2.7.13.3</ecNumber>
    </recommendedName>
</protein>
<dbReference type="InterPro" id="IPR036890">
    <property type="entry name" value="HATPase_C_sf"/>
</dbReference>
<dbReference type="SMART" id="SM00387">
    <property type="entry name" value="HATPase_c"/>
    <property type="match status" value="1"/>
</dbReference>
<evidence type="ECO:0000313" key="9">
    <source>
        <dbReference type="Proteomes" id="UP000249799"/>
    </source>
</evidence>
<keyword evidence="5" id="KW-0418">Kinase</keyword>
<dbReference type="InterPro" id="IPR005467">
    <property type="entry name" value="His_kinase_dom"/>
</dbReference>